<dbReference type="SMART" id="SM00903">
    <property type="entry name" value="Flavin_Reduct"/>
    <property type="match status" value="1"/>
</dbReference>
<dbReference type="RefSeq" id="WP_216965926.1">
    <property type="nucleotide sequence ID" value="NZ_JAHOPB010000003.1"/>
</dbReference>
<sequence length="208" mass="23649">MQYASDDLTPHERYKVLTAFVLPRPIAWVTTTGPTGTVNAAPFSFFNVFAEDPPLCMFAINKRPDGRIKDTWSNIERTGEFVVNLTDEPLALKMHESSGDFPPNVGEPDYLGLKLAPSVDIKTPRLADAPWAMECKTWQVINVKDDRQLVIGEGLRFHIRDELWDDKAKRVYMDKYHPVGRMFADRYCRTNDRMEFPTAPVVKAAAAE</sequence>
<dbReference type="Proteomes" id="UP000727907">
    <property type="component" value="Unassembled WGS sequence"/>
</dbReference>
<evidence type="ECO:0000259" key="5">
    <source>
        <dbReference type="SMART" id="SM00903"/>
    </source>
</evidence>
<dbReference type="InterPro" id="IPR002563">
    <property type="entry name" value="Flavin_Rdtase-like_dom"/>
</dbReference>
<reference evidence="6 7" key="1">
    <citation type="submission" date="2021-06" db="EMBL/GenBank/DDBJ databases">
        <authorList>
            <person name="Lee D.H."/>
        </authorList>
    </citation>
    <scope>NUCLEOTIDE SEQUENCE [LARGE SCALE GENOMIC DNA]</scope>
    <source>
        <strain evidence="6 7">MMS21-HV4-11</strain>
    </source>
</reference>
<name>A0ABS6ISR8_9HYPH</name>
<evidence type="ECO:0000256" key="1">
    <source>
        <dbReference type="ARBA" id="ARBA00001917"/>
    </source>
</evidence>
<evidence type="ECO:0000313" key="7">
    <source>
        <dbReference type="Proteomes" id="UP000727907"/>
    </source>
</evidence>
<comment type="caution">
    <text evidence="6">The sequence shown here is derived from an EMBL/GenBank/DDBJ whole genome shotgun (WGS) entry which is preliminary data.</text>
</comment>
<organism evidence="6 7">
    <name type="scientific">Reyranella humidisoli</name>
    <dbReference type="NCBI Taxonomy" id="2849149"/>
    <lineage>
        <taxon>Bacteria</taxon>
        <taxon>Pseudomonadati</taxon>
        <taxon>Pseudomonadota</taxon>
        <taxon>Alphaproteobacteria</taxon>
        <taxon>Hyphomicrobiales</taxon>
        <taxon>Reyranellaceae</taxon>
        <taxon>Reyranella</taxon>
    </lineage>
</organism>
<dbReference type="EMBL" id="JAHOPB010000003">
    <property type="protein sequence ID" value="MBU8876767.1"/>
    <property type="molecule type" value="Genomic_DNA"/>
</dbReference>
<protein>
    <submittedName>
        <fullName evidence="6">Flavin reductase family protein</fullName>
    </submittedName>
</protein>
<feature type="domain" description="Flavin reductase like" evidence="5">
    <location>
        <begin position="19"/>
        <end position="174"/>
    </location>
</feature>
<comment type="similarity">
    <text evidence="4">Belongs to the flavoredoxin family.</text>
</comment>
<gene>
    <name evidence="6" type="ORF">KQ910_23535</name>
</gene>
<evidence type="ECO:0000256" key="3">
    <source>
        <dbReference type="ARBA" id="ARBA00022643"/>
    </source>
</evidence>
<proteinExistence type="inferred from homology"/>
<evidence type="ECO:0000256" key="4">
    <source>
        <dbReference type="ARBA" id="ARBA00038054"/>
    </source>
</evidence>
<evidence type="ECO:0000313" key="6">
    <source>
        <dbReference type="EMBL" id="MBU8876767.1"/>
    </source>
</evidence>
<dbReference type="Pfam" id="PF01613">
    <property type="entry name" value="Flavin_Reduct"/>
    <property type="match status" value="1"/>
</dbReference>
<dbReference type="PANTHER" id="PTHR33798">
    <property type="entry name" value="FLAVOPROTEIN OXYGENASE"/>
    <property type="match status" value="1"/>
</dbReference>
<comment type="cofactor">
    <cofactor evidence="1">
        <name>FMN</name>
        <dbReference type="ChEBI" id="CHEBI:58210"/>
    </cofactor>
</comment>
<keyword evidence="3" id="KW-0288">FMN</keyword>
<accession>A0ABS6ISR8</accession>
<dbReference type="PANTHER" id="PTHR33798:SF5">
    <property type="entry name" value="FLAVIN REDUCTASE LIKE DOMAIN-CONTAINING PROTEIN"/>
    <property type="match status" value="1"/>
</dbReference>
<keyword evidence="7" id="KW-1185">Reference proteome</keyword>
<evidence type="ECO:0000256" key="2">
    <source>
        <dbReference type="ARBA" id="ARBA00022630"/>
    </source>
</evidence>
<keyword evidence="2" id="KW-0285">Flavoprotein</keyword>